<feature type="transmembrane region" description="Helical" evidence="6">
    <location>
        <begin position="239"/>
        <end position="256"/>
    </location>
</feature>
<dbReference type="STRING" id="1305675.BFG57_13325"/>
<comment type="caution">
    <text evidence="7">The sequence shown here is derived from an EMBL/GenBank/DDBJ whole genome shotgun (WGS) entry which is preliminary data.</text>
</comment>
<evidence type="ECO:0000256" key="4">
    <source>
        <dbReference type="ARBA" id="ARBA00022989"/>
    </source>
</evidence>
<keyword evidence="2" id="KW-1003">Cell membrane</keyword>
<dbReference type="InterPro" id="IPR052770">
    <property type="entry name" value="Cobalt_transport_CbiQ"/>
</dbReference>
<reference evidence="7 8" key="1">
    <citation type="submission" date="2016-08" db="EMBL/GenBank/DDBJ databases">
        <title>Genome of Bacillus solimangrovi GH2-4.</title>
        <authorList>
            <person name="Lim S."/>
            <person name="Kim B.-C."/>
        </authorList>
    </citation>
    <scope>NUCLEOTIDE SEQUENCE [LARGE SCALE GENOMIC DNA]</scope>
    <source>
        <strain evidence="7 8">GH2-4</strain>
    </source>
</reference>
<proteinExistence type="predicted"/>
<evidence type="ECO:0000256" key="3">
    <source>
        <dbReference type="ARBA" id="ARBA00022692"/>
    </source>
</evidence>
<keyword evidence="3 6" id="KW-0812">Transmembrane</keyword>
<dbReference type="PANTHER" id="PTHR43723">
    <property type="entry name" value="COBALT TRANSPORT PROTEIN CBIQ"/>
    <property type="match status" value="1"/>
</dbReference>
<feature type="transmembrane region" description="Helical" evidence="6">
    <location>
        <begin position="38"/>
        <end position="60"/>
    </location>
</feature>
<evidence type="ECO:0000256" key="2">
    <source>
        <dbReference type="ARBA" id="ARBA00022475"/>
    </source>
</evidence>
<dbReference type="PANTHER" id="PTHR43723:SF1">
    <property type="entry name" value="COBALT TRANSPORT PROTEIN CBIQ"/>
    <property type="match status" value="1"/>
</dbReference>
<accession>A0A1E5LGB9</accession>
<protein>
    <submittedName>
        <fullName evidence="7">Cobalt ECF transporter T component CbiQ</fullName>
    </submittedName>
</protein>
<feature type="transmembrane region" description="Helical" evidence="6">
    <location>
        <begin position="154"/>
        <end position="170"/>
    </location>
</feature>
<dbReference type="RefSeq" id="WP_069716841.1">
    <property type="nucleotide sequence ID" value="NZ_MJEH01000016.1"/>
</dbReference>
<dbReference type="AlphaFoldDB" id="A0A1E5LGB9"/>
<organism evidence="7 8">
    <name type="scientific">Bacillus solimangrovi</name>
    <dbReference type="NCBI Taxonomy" id="1305675"/>
    <lineage>
        <taxon>Bacteria</taxon>
        <taxon>Bacillati</taxon>
        <taxon>Bacillota</taxon>
        <taxon>Bacilli</taxon>
        <taxon>Bacillales</taxon>
        <taxon>Bacillaceae</taxon>
        <taxon>Bacillus</taxon>
    </lineage>
</organism>
<evidence type="ECO:0000313" key="8">
    <source>
        <dbReference type="Proteomes" id="UP000095209"/>
    </source>
</evidence>
<dbReference type="GO" id="GO:0043190">
    <property type="term" value="C:ATP-binding cassette (ABC) transporter complex"/>
    <property type="evidence" value="ECO:0007669"/>
    <property type="project" value="InterPro"/>
</dbReference>
<evidence type="ECO:0000313" key="7">
    <source>
        <dbReference type="EMBL" id="OEH93128.1"/>
    </source>
</evidence>
<gene>
    <name evidence="7" type="ORF">BFG57_13325</name>
</gene>
<sequence>MLHIDRYTYENRFNDIHPLEKVIFSFGCLIISIMMKNIVVSLFVFIIMSSLTVFGAGVALRFYLKLLLLPLMFLLMSIGTMIISITPKELKTVDIMWSIDLFKWSVYISETSVAETTILIFIVSASISCMYFLILTTPFQGILWVLQKMKVPTIFLELVVFTYHFIFVLWKKTREIHIAQSARLGYQNYRLWLSSLAQLIVGIFIKSIRSAQELNIAIESRGGEESIPQVDGNYRYNRSSYIFIVSIFSMMLLIYCSS</sequence>
<name>A0A1E5LGB9_9BACI</name>
<dbReference type="InterPro" id="IPR012809">
    <property type="entry name" value="ECF_CbiQ"/>
</dbReference>
<dbReference type="Proteomes" id="UP000095209">
    <property type="component" value="Unassembled WGS sequence"/>
</dbReference>
<keyword evidence="5 6" id="KW-0472">Membrane</keyword>
<dbReference type="EMBL" id="MJEH01000016">
    <property type="protein sequence ID" value="OEH93128.1"/>
    <property type="molecule type" value="Genomic_DNA"/>
</dbReference>
<evidence type="ECO:0000256" key="1">
    <source>
        <dbReference type="ARBA" id="ARBA00004651"/>
    </source>
</evidence>
<evidence type="ECO:0000256" key="5">
    <source>
        <dbReference type="ARBA" id="ARBA00023136"/>
    </source>
</evidence>
<dbReference type="GO" id="GO:0006824">
    <property type="term" value="P:cobalt ion transport"/>
    <property type="evidence" value="ECO:0007669"/>
    <property type="project" value="InterPro"/>
</dbReference>
<feature type="transmembrane region" description="Helical" evidence="6">
    <location>
        <begin position="66"/>
        <end position="85"/>
    </location>
</feature>
<dbReference type="OrthoDB" id="9815246at2"/>
<keyword evidence="8" id="KW-1185">Reference proteome</keyword>
<dbReference type="InterPro" id="IPR003339">
    <property type="entry name" value="ABC/ECF_trnsptr_transmembrane"/>
</dbReference>
<comment type="subcellular location">
    <subcellularLocation>
        <location evidence="1">Cell membrane</location>
        <topology evidence="1">Multi-pass membrane protein</topology>
    </subcellularLocation>
</comment>
<dbReference type="Pfam" id="PF02361">
    <property type="entry name" value="CbiQ"/>
    <property type="match status" value="1"/>
</dbReference>
<keyword evidence="4 6" id="KW-1133">Transmembrane helix</keyword>
<dbReference type="NCBIfam" id="TIGR02454">
    <property type="entry name" value="ECF_T_CbiQ"/>
    <property type="match status" value="1"/>
</dbReference>
<dbReference type="CDD" id="cd16914">
    <property type="entry name" value="EcfT"/>
    <property type="match status" value="1"/>
</dbReference>
<feature type="transmembrane region" description="Helical" evidence="6">
    <location>
        <begin position="106"/>
        <end position="134"/>
    </location>
</feature>
<evidence type="ECO:0000256" key="6">
    <source>
        <dbReference type="SAM" id="Phobius"/>
    </source>
</evidence>